<gene>
    <name evidence="1" type="ORF">PECUL_23A058119</name>
</gene>
<keyword evidence="2" id="KW-1185">Reference proteome</keyword>
<dbReference type="Proteomes" id="UP001295444">
    <property type="component" value="Chromosome 02"/>
</dbReference>
<sequence>ATPLQSMGIQVPTLDYRSWVQRGCTRLYQLLHGNKIIPFPDLQTRFNLPSKLLFPYLPLKSYILENCKADTGSTQLTQFETLCIALTPALLDAHPLET</sequence>
<proteinExistence type="predicted"/>
<dbReference type="AlphaFoldDB" id="A0AAD1RE59"/>
<feature type="non-terminal residue" evidence="1">
    <location>
        <position position="1"/>
    </location>
</feature>
<evidence type="ECO:0000313" key="2">
    <source>
        <dbReference type="Proteomes" id="UP001295444"/>
    </source>
</evidence>
<protein>
    <submittedName>
        <fullName evidence="1">Uncharacterized protein</fullName>
    </submittedName>
</protein>
<accession>A0AAD1RE59</accession>
<name>A0AAD1RE59_PELCU</name>
<feature type="non-terminal residue" evidence="1">
    <location>
        <position position="98"/>
    </location>
</feature>
<organism evidence="1 2">
    <name type="scientific">Pelobates cultripes</name>
    <name type="common">Western spadefoot toad</name>
    <dbReference type="NCBI Taxonomy" id="61616"/>
    <lineage>
        <taxon>Eukaryota</taxon>
        <taxon>Metazoa</taxon>
        <taxon>Chordata</taxon>
        <taxon>Craniata</taxon>
        <taxon>Vertebrata</taxon>
        <taxon>Euteleostomi</taxon>
        <taxon>Amphibia</taxon>
        <taxon>Batrachia</taxon>
        <taxon>Anura</taxon>
        <taxon>Pelobatoidea</taxon>
        <taxon>Pelobatidae</taxon>
        <taxon>Pelobates</taxon>
    </lineage>
</organism>
<reference evidence="1" key="1">
    <citation type="submission" date="2022-03" db="EMBL/GenBank/DDBJ databases">
        <authorList>
            <person name="Alioto T."/>
            <person name="Alioto T."/>
            <person name="Gomez Garrido J."/>
        </authorList>
    </citation>
    <scope>NUCLEOTIDE SEQUENCE</scope>
</reference>
<evidence type="ECO:0000313" key="1">
    <source>
        <dbReference type="EMBL" id="CAH2250143.1"/>
    </source>
</evidence>
<dbReference type="EMBL" id="OW240913">
    <property type="protein sequence ID" value="CAH2250143.1"/>
    <property type="molecule type" value="Genomic_DNA"/>
</dbReference>